<evidence type="ECO:0000313" key="2">
    <source>
        <dbReference type="Proteomes" id="UP001055879"/>
    </source>
</evidence>
<sequence>MATPKSARYPVNRPLFPFVYIPNQLLVLWNLQAGREVGEGESVKVPLFSSFSFDSGVIYCVIYYCVFFLDTEGGGVRLRG</sequence>
<accession>A0ACB9CMW7</accession>
<reference evidence="2" key="1">
    <citation type="journal article" date="2022" name="Mol. Ecol. Resour.">
        <title>The genomes of chicory, endive, great burdock and yacon provide insights into Asteraceae palaeo-polyploidization history and plant inulin production.</title>
        <authorList>
            <person name="Fan W."/>
            <person name="Wang S."/>
            <person name="Wang H."/>
            <person name="Wang A."/>
            <person name="Jiang F."/>
            <person name="Liu H."/>
            <person name="Zhao H."/>
            <person name="Xu D."/>
            <person name="Zhang Y."/>
        </authorList>
    </citation>
    <scope>NUCLEOTIDE SEQUENCE [LARGE SCALE GENOMIC DNA]</scope>
    <source>
        <strain evidence="2">cv. Niubang</strain>
    </source>
</reference>
<proteinExistence type="predicted"/>
<protein>
    <submittedName>
        <fullName evidence="1">Uncharacterized protein</fullName>
    </submittedName>
</protein>
<comment type="caution">
    <text evidence="1">The sequence shown here is derived from an EMBL/GenBank/DDBJ whole genome shotgun (WGS) entry which is preliminary data.</text>
</comment>
<organism evidence="1 2">
    <name type="scientific">Arctium lappa</name>
    <name type="common">Greater burdock</name>
    <name type="synonym">Lappa major</name>
    <dbReference type="NCBI Taxonomy" id="4217"/>
    <lineage>
        <taxon>Eukaryota</taxon>
        <taxon>Viridiplantae</taxon>
        <taxon>Streptophyta</taxon>
        <taxon>Embryophyta</taxon>
        <taxon>Tracheophyta</taxon>
        <taxon>Spermatophyta</taxon>
        <taxon>Magnoliopsida</taxon>
        <taxon>eudicotyledons</taxon>
        <taxon>Gunneridae</taxon>
        <taxon>Pentapetalae</taxon>
        <taxon>asterids</taxon>
        <taxon>campanulids</taxon>
        <taxon>Asterales</taxon>
        <taxon>Asteraceae</taxon>
        <taxon>Carduoideae</taxon>
        <taxon>Cardueae</taxon>
        <taxon>Arctiinae</taxon>
        <taxon>Arctium</taxon>
    </lineage>
</organism>
<name>A0ACB9CMW7_ARCLA</name>
<keyword evidence="2" id="KW-1185">Reference proteome</keyword>
<evidence type="ECO:0000313" key="1">
    <source>
        <dbReference type="EMBL" id="KAI3735600.1"/>
    </source>
</evidence>
<dbReference type="Proteomes" id="UP001055879">
    <property type="component" value="Linkage Group LG04"/>
</dbReference>
<reference evidence="1 2" key="2">
    <citation type="journal article" date="2022" name="Mol. Ecol. Resour.">
        <title>The genomes of chicory, endive, great burdock and yacon provide insights into Asteraceae paleo-polyploidization history and plant inulin production.</title>
        <authorList>
            <person name="Fan W."/>
            <person name="Wang S."/>
            <person name="Wang H."/>
            <person name="Wang A."/>
            <person name="Jiang F."/>
            <person name="Liu H."/>
            <person name="Zhao H."/>
            <person name="Xu D."/>
            <person name="Zhang Y."/>
        </authorList>
    </citation>
    <scope>NUCLEOTIDE SEQUENCE [LARGE SCALE GENOMIC DNA]</scope>
    <source>
        <strain evidence="2">cv. Niubang</strain>
    </source>
</reference>
<gene>
    <name evidence="1" type="ORF">L6452_15107</name>
</gene>
<dbReference type="EMBL" id="CM042050">
    <property type="protein sequence ID" value="KAI3735600.1"/>
    <property type="molecule type" value="Genomic_DNA"/>
</dbReference>